<evidence type="ECO:0000313" key="2">
    <source>
        <dbReference type="EMBL" id="UZW74289.1"/>
    </source>
</evidence>
<keyword evidence="1" id="KW-0175">Coiled coil</keyword>
<sequence>MKLNVVVIGLMVLGLTACSHVQKVTESALLVVDKPMASCEVDLHSGDWVGAFLLSPEQRAEALNRVEDPGDTHQVALRAILLTHSDASYRELREAEDLIINQLPLSDDKRHNCQTDELIDYILKLNQTLQKQKSEVVLLQRQIDEQSKTIEQQAAESAELEKKIEALTNIEHRMKARSVNVEPEVSP</sequence>
<name>A0A9E8HH26_9ALTE</name>
<evidence type="ECO:0000256" key="1">
    <source>
        <dbReference type="SAM" id="Coils"/>
    </source>
</evidence>
<keyword evidence="3" id="KW-1185">Reference proteome</keyword>
<evidence type="ECO:0000313" key="3">
    <source>
        <dbReference type="Proteomes" id="UP001164472"/>
    </source>
</evidence>
<proteinExistence type="predicted"/>
<feature type="coiled-coil region" evidence="1">
    <location>
        <begin position="122"/>
        <end position="177"/>
    </location>
</feature>
<dbReference type="AlphaFoldDB" id="A0A9E8HH26"/>
<dbReference type="KEGG" id="asem:NNL22_14860"/>
<accession>A0A9E8HH26</accession>
<reference evidence="2" key="1">
    <citation type="submission" date="2022-07" db="EMBL/GenBank/DDBJ databases">
        <title>Alkalimarinus sp. nov., isolated from gut of a Alitta virens.</title>
        <authorList>
            <person name="Yang A.I."/>
            <person name="Shin N.-R."/>
        </authorList>
    </citation>
    <scope>NUCLEOTIDE SEQUENCE</scope>
    <source>
        <strain evidence="2">FA028</strain>
    </source>
</reference>
<dbReference type="EMBL" id="CP101527">
    <property type="protein sequence ID" value="UZW74289.1"/>
    <property type="molecule type" value="Genomic_DNA"/>
</dbReference>
<gene>
    <name evidence="2" type="ORF">NNL22_14860</name>
</gene>
<dbReference type="PROSITE" id="PS51257">
    <property type="entry name" value="PROKAR_LIPOPROTEIN"/>
    <property type="match status" value="1"/>
</dbReference>
<protein>
    <submittedName>
        <fullName evidence="2">Uncharacterized protein</fullName>
    </submittedName>
</protein>
<dbReference type="Proteomes" id="UP001164472">
    <property type="component" value="Chromosome"/>
</dbReference>
<organism evidence="2 3">
    <name type="scientific">Alkalimarinus sediminis</name>
    <dbReference type="NCBI Taxonomy" id="1632866"/>
    <lineage>
        <taxon>Bacteria</taxon>
        <taxon>Pseudomonadati</taxon>
        <taxon>Pseudomonadota</taxon>
        <taxon>Gammaproteobacteria</taxon>
        <taxon>Alteromonadales</taxon>
        <taxon>Alteromonadaceae</taxon>
        <taxon>Alkalimarinus</taxon>
    </lineage>
</organism>
<dbReference type="RefSeq" id="WP_251812538.1">
    <property type="nucleotide sequence ID" value="NZ_CP101527.1"/>
</dbReference>